<dbReference type="OrthoDB" id="9996127at2759"/>
<gene>
    <name evidence="1" type="ORF">EVEC_LOCUS858</name>
</gene>
<dbReference type="Proteomes" id="UP000274131">
    <property type="component" value="Unassembled WGS sequence"/>
</dbReference>
<dbReference type="AlphaFoldDB" id="A0A0N4UUR6"/>
<dbReference type="STRING" id="51028.A0A0N4UUR6"/>
<reference evidence="3" key="1">
    <citation type="submission" date="2017-02" db="UniProtKB">
        <authorList>
            <consortium name="WormBaseParasite"/>
        </authorList>
    </citation>
    <scope>IDENTIFICATION</scope>
</reference>
<keyword evidence="2" id="KW-1185">Reference proteome</keyword>
<protein>
    <submittedName>
        <fullName evidence="3">Integrin-alpha FG-GAP repeat-containing protein 2</fullName>
    </submittedName>
</protein>
<name>A0A0N4UUR6_ENTVE</name>
<sequence>MSGCQKSPEQTLNLRVDSRPTCVTLTKSSDGVCYLVTGDTNGNVCFYLNGTRVMRYACPIICYDKAVTALAHGNLLNKSDEEENLVIIHADGCLQTITFPKLDCQEISISRSPTETFFDLLDVNICNAVVCDIDSDSNNELVAVSVNGVVRSYRFEVEGDGGLQQIQLWDFQHNIIFFSLGLCQNNFFTGFVLLNTWAIYKIAFSPDVIGLDLIKLLKELITVGLKPCELVNRELKKVGQDRITCIGTTVFRNGTQVVVTTDCVGNLCIYRSEIEKKMVDGEGNEMQAEGVLLAEVSKIGNEQSSGSLRKLSLNSHSENLSFEFRSCGATGSISSDNSYISREISQKFGSELAHDTQKNSLSFNKCDGRRAECSLDSVDDELCVAPSLCKRPENCNSPCLIWMPSICSRLNIIPVGLSVLEGVESGCLLIGVVSLYKRVHLYRYKF</sequence>
<dbReference type="WBParaSite" id="EVEC_0000115001-mRNA-1">
    <property type="protein sequence ID" value="EVEC_0000115001-mRNA-1"/>
    <property type="gene ID" value="EVEC_0000115001"/>
</dbReference>
<proteinExistence type="predicted"/>
<reference evidence="1 2" key="2">
    <citation type="submission" date="2018-10" db="EMBL/GenBank/DDBJ databases">
        <authorList>
            <consortium name="Pathogen Informatics"/>
        </authorList>
    </citation>
    <scope>NUCLEOTIDE SEQUENCE [LARGE SCALE GENOMIC DNA]</scope>
</reference>
<evidence type="ECO:0000313" key="1">
    <source>
        <dbReference type="EMBL" id="VDD85715.1"/>
    </source>
</evidence>
<dbReference type="Pfam" id="PF15907">
    <property type="entry name" value="Itfg2"/>
    <property type="match status" value="1"/>
</dbReference>
<organism evidence="3">
    <name type="scientific">Enterobius vermicularis</name>
    <name type="common">Human pinworm</name>
    <dbReference type="NCBI Taxonomy" id="51028"/>
    <lineage>
        <taxon>Eukaryota</taxon>
        <taxon>Metazoa</taxon>
        <taxon>Ecdysozoa</taxon>
        <taxon>Nematoda</taxon>
        <taxon>Chromadorea</taxon>
        <taxon>Rhabditida</taxon>
        <taxon>Spirurina</taxon>
        <taxon>Oxyuridomorpha</taxon>
        <taxon>Oxyuroidea</taxon>
        <taxon>Oxyuridae</taxon>
        <taxon>Enterobius</taxon>
    </lineage>
</organism>
<dbReference type="SUPFAM" id="SSF50978">
    <property type="entry name" value="WD40 repeat-like"/>
    <property type="match status" value="1"/>
</dbReference>
<dbReference type="InterPro" id="IPR036322">
    <property type="entry name" value="WD40_repeat_dom_sf"/>
</dbReference>
<evidence type="ECO:0000313" key="2">
    <source>
        <dbReference type="Proteomes" id="UP000274131"/>
    </source>
</evidence>
<accession>A0A0N4UUR6</accession>
<evidence type="ECO:0000313" key="3">
    <source>
        <dbReference type="WBParaSite" id="EVEC_0000115001-mRNA-1"/>
    </source>
</evidence>
<dbReference type="EMBL" id="UXUI01007143">
    <property type="protein sequence ID" value="VDD85715.1"/>
    <property type="molecule type" value="Genomic_DNA"/>
</dbReference>
<dbReference type="InterPro" id="IPR031793">
    <property type="entry name" value="KICSTOR_ITFG2"/>
</dbReference>